<protein>
    <submittedName>
        <fullName evidence="1">Uncharacterized protein</fullName>
    </submittedName>
</protein>
<comment type="caution">
    <text evidence="1">The sequence shown here is derived from an EMBL/GenBank/DDBJ whole genome shotgun (WGS) entry which is preliminary data.</text>
</comment>
<accession>A0A0F9J335</accession>
<dbReference type="EMBL" id="LAZR01019146">
    <property type="protein sequence ID" value="KKL93582.1"/>
    <property type="molecule type" value="Genomic_DNA"/>
</dbReference>
<evidence type="ECO:0000313" key="1">
    <source>
        <dbReference type="EMBL" id="KKL93582.1"/>
    </source>
</evidence>
<name>A0A0F9J335_9ZZZZ</name>
<dbReference type="AlphaFoldDB" id="A0A0F9J335"/>
<sequence>MKKKVGVYYDFQNIYDASYDLEEYKIQIDFRNAVIMRILNQNHLELSSMMCQDMS</sequence>
<proteinExistence type="predicted"/>
<reference evidence="1" key="1">
    <citation type="journal article" date="2015" name="Nature">
        <title>Complex archaea that bridge the gap between prokaryotes and eukaryotes.</title>
        <authorList>
            <person name="Spang A."/>
            <person name="Saw J.H."/>
            <person name="Jorgensen S.L."/>
            <person name="Zaremba-Niedzwiedzka K."/>
            <person name="Martijn J."/>
            <person name="Lind A.E."/>
            <person name="van Eijk R."/>
            <person name="Schleper C."/>
            <person name="Guy L."/>
            <person name="Ettema T.J."/>
        </authorList>
    </citation>
    <scope>NUCLEOTIDE SEQUENCE</scope>
</reference>
<organism evidence="1">
    <name type="scientific">marine sediment metagenome</name>
    <dbReference type="NCBI Taxonomy" id="412755"/>
    <lineage>
        <taxon>unclassified sequences</taxon>
        <taxon>metagenomes</taxon>
        <taxon>ecological metagenomes</taxon>
    </lineage>
</organism>
<gene>
    <name evidence="1" type="ORF">LCGC14_1873230</name>
</gene>